<feature type="domain" description="PAS" evidence="8">
    <location>
        <begin position="122"/>
        <end position="177"/>
    </location>
</feature>
<dbReference type="InterPro" id="IPR025944">
    <property type="entry name" value="Sigma_54_int_dom_CS"/>
</dbReference>
<dbReference type="Pfam" id="PF25601">
    <property type="entry name" value="AAA_lid_14"/>
    <property type="match status" value="1"/>
</dbReference>
<dbReference type="InterPro" id="IPR009057">
    <property type="entry name" value="Homeodomain-like_sf"/>
</dbReference>
<dbReference type="Pfam" id="PF00989">
    <property type="entry name" value="PAS"/>
    <property type="match status" value="2"/>
</dbReference>
<evidence type="ECO:0000256" key="4">
    <source>
        <dbReference type="ARBA" id="ARBA00023125"/>
    </source>
</evidence>
<dbReference type="Pfam" id="PF00158">
    <property type="entry name" value="Sigma54_activat"/>
    <property type="match status" value="1"/>
</dbReference>
<dbReference type="Proteomes" id="UP000662904">
    <property type="component" value="Chromosome"/>
</dbReference>
<dbReference type="InterPro" id="IPR003593">
    <property type="entry name" value="AAA+_ATPase"/>
</dbReference>
<dbReference type="FunFam" id="3.40.50.300:FF:000006">
    <property type="entry name" value="DNA-binding transcriptional regulator NtrC"/>
    <property type="match status" value="1"/>
</dbReference>
<dbReference type="InterPro" id="IPR025943">
    <property type="entry name" value="Sigma_54_int_dom_ATP-bd_2"/>
</dbReference>
<dbReference type="InterPro" id="IPR027417">
    <property type="entry name" value="P-loop_NTPase"/>
</dbReference>
<dbReference type="Gene3D" id="1.10.8.60">
    <property type="match status" value="1"/>
</dbReference>
<dbReference type="GO" id="GO:0006355">
    <property type="term" value="P:regulation of DNA-templated transcription"/>
    <property type="evidence" value="ECO:0007669"/>
    <property type="project" value="InterPro"/>
</dbReference>
<organism evidence="9 10">
    <name type="scientific">Koleobacter methoxysyntrophicus</name>
    <dbReference type="NCBI Taxonomy" id="2751313"/>
    <lineage>
        <taxon>Bacteria</taxon>
        <taxon>Bacillati</taxon>
        <taxon>Bacillota</taxon>
        <taxon>Clostridia</taxon>
        <taxon>Koleobacterales</taxon>
        <taxon>Koleobacteraceae</taxon>
        <taxon>Koleobacter</taxon>
    </lineage>
</organism>
<evidence type="ECO:0000256" key="2">
    <source>
        <dbReference type="ARBA" id="ARBA00022840"/>
    </source>
</evidence>
<keyword evidence="10" id="KW-1185">Reference proteome</keyword>
<dbReference type="KEGG" id="kme:H0A61_00722"/>
<dbReference type="InterPro" id="IPR025662">
    <property type="entry name" value="Sigma_54_int_dom_ATP-bd_1"/>
</dbReference>
<keyword evidence="4" id="KW-0238">DNA-binding</keyword>
<dbReference type="GO" id="GO:0005524">
    <property type="term" value="F:ATP binding"/>
    <property type="evidence" value="ECO:0007669"/>
    <property type="project" value="UniProtKB-KW"/>
</dbReference>
<dbReference type="InterPro" id="IPR013767">
    <property type="entry name" value="PAS_fold"/>
</dbReference>
<dbReference type="AlphaFoldDB" id="A0A8A0RLA7"/>
<keyword evidence="3" id="KW-0805">Transcription regulation</keyword>
<dbReference type="Gene3D" id="1.10.10.60">
    <property type="entry name" value="Homeodomain-like"/>
    <property type="match status" value="1"/>
</dbReference>
<dbReference type="Gene3D" id="3.30.450.20">
    <property type="entry name" value="PAS domain"/>
    <property type="match status" value="2"/>
</dbReference>
<evidence type="ECO:0000256" key="6">
    <source>
        <dbReference type="SAM" id="Coils"/>
    </source>
</evidence>
<dbReference type="PANTHER" id="PTHR32071">
    <property type="entry name" value="TRANSCRIPTIONAL REGULATORY PROTEIN"/>
    <property type="match status" value="1"/>
</dbReference>
<dbReference type="EMBL" id="CP059066">
    <property type="protein sequence ID" value="QSQ08400.1"/>
    <property type="molecule type" value="Genomic_DNA"/>
</dbReference>
<dbReference type="SMART" id="SM00091">
    <property type="entry name" value="PAS"/>
    <property type="match status" value="2"/>
</dbReference>
<sequence length="576" mass="64977">MTELLGKRYEEQLRTAFEAAYNGIVLVDTDIRILALNSAAEKILGISKREAVGRSFLELVPESGFPEVLSRKKSQAACSVKIGDKVYLSNRSPVIVDGELVGAVAVLQDITELNRIKSQLEETRRLKNILEVILDSAYEGIVVVDENGIITMFNDAYCRFLKVRKEDMVGRHVTDVIENTRMHIVVKTGQPEIRQIQHIQGHDMICDRIPIKKDGKIIGAVGKVLFRDVSEVDELLKQTEQLKEQLKYYKRELENERKTRYSLENIIGESPMMANLKELVKKVAKSPSTVLIRGESGTGKELLAHAIHNLSPRRSCPFVKVNCAAVPENLLESELFGYEEGAFTGAKKGGKPGKFEQAHGGTIFLDEIGDMPLKMQIKILRVLQEKEVERLGSTKTINVDVRVIAATNRNLERLINERKFREDLFYRLNVVNLEIPPLRERKEDIPLLADFLVKKLCKSLGIGEKNISQSTYNVLLRYKWPGNVRELENALERALNVIDSDIIQPEHLPYYIRQSGNSLKDGVFNLKSIVEETEKETIKRALNAAGGSSLEAAKLLGISKSTFYDKLAKYGIKCFR</sequence>
<dbReference type="CDD" id="cd00009">
    <property type="entry name" value="AAA"/>
    <property type="match status" value="1"/>
</dbReference>
<evidence type="ECO:0000256" key="1">
    <source>
        <dbReference type="ARBA" id="ARBA00022741"/>
    </source>
</evidence>
<dbReference type="InterPro" id="IPR058031">
    <property type="entry name" value="AAA_lid_NorR"/>
</dbReference>
<evidence type="ECO:0000256" key="5">
    <source>
        <dbReference type="ARBA" id="ARBA00023163"/>
    </source>
</evidence>
<dbReference type="PROSITE" id="PS00675">
    <property type="entry name" value="SIGMA54_INTERACT_1"/>
    <property type="match status" value="1"/>
</dbReference>
<dbReference type="PANTHER" id="PTHR32071:SF57">
    <property type="entry name" value="C4-DICARBOXYLATE TRANSPORT TRANSCRIPTIONAL REGULATORY PROTEIN DCTD"/>
    <property type="match status" value="1"/>
</dbReference>
<keyword evidence="1" id="KW-0547">Nucleotide-binding</keyword>
<dbReference type="Pfam" id="PF02954">
    <property type="entry name" value="HTH_8"/>
    <property type="match status" value="1"/>
</dbReference>
<dbReference type="Gene3D" id="3.40.50.300">
    <property type="entry name" value="P-loop containing nucleotide triphosphate hydrolases"/>
    <property type="match status" value="1"/>
</dbReference>
<protein>
    <submittedName>
        <fullName evidence="9">Regulatory protein AtoC</fullName>
    </submittedName>
</protein>
<dbReference type="PRINTS" id="PR01590">
    <property type="entry name" value="HTHFIS"/>
</dbReference>
<feature type="domain" description="Sigma-54 factor interaction" evidence="7">
    <location>
        <begin position="266"/>
        <end position="496"/>
    </location>
</feature>
<dbReference type="InterPro" id="IPR035965">
    <property type="entry name" value="PAS-like_dom_sf"/>
</dbReference>
<keyword evidence="6" id="KW-0175">Coiled coil</keyword>
<dbReference type="GO" id="GO:0043565">
    <property type="term" value="F:sequence-specific DNA binding"/>
    <property type="evidence" value="ECO:0007669"/>
    <property type="project" value="InterPro"/>
</dbReference>
<name>A0A8A0RLA7_9FIRM</name>
<dbReference type="RefSeq" id="WP_206708614.1">
    <property type="nucleotide sequence ID" value="NZ_CP059066.1"/>
</dbReference>
<feature type="coiled-coil region" evidence="6">
    <location>
        <begin position="232"/>
        <end position="259"/>
    </location>
</feature>
<proteinExistence type="predicted"/>
<evidence type="ECO:0000256" key="3">
    <source>
        <dbReference type="ARBA" id="ARBA00023015"/>
    </source>
</evidence>
<evidence type="ECO:0000259" key="7">
    <source>
        <dbReference type="PROSITE" id="PS50045"/>
    </source>
</evidence>
<dbReference type="PROSITE" id="PS00688">
    <property type="entry name" value="SIGMA54_INTERACT_3"/>
    <property type="match status" value="1"/>
</dbReference>
<dbReference type="PROSITE" id="PS00676">
    <property type="entry name" value="SIGMA54_INTERACT_2"/>
    <property type="match status" value="1"/>
</dbReference>
<evidence type="ECO:0000313" key="9">
    <source>
        <dbReference type="EMBL" id="QSQ08400.1"/>
    </source>
</evidence>
<dbReference type="SMART" id="SM00382">
    <property type="entry name" value="AAA"/>
    <property type="match status" value="1"/>
</dbReference>
<gene>
    <name evidence="9" type="primary">atoC_5</name>
    <name evidence="9" type="ORF">H0A61_00722</name>
</gene>
<dbReference type="PROSITE" id="PS50112">
    <property type="entry name" value="PAS"/>
    <property type="match status" value="2"/>
</dbReference>
<dbReference type="SUPFAM" id="SSF55785">
    <property type="entry name" value="PYP-like sensor domain (PAS domain)"/>
    <property type="match status" value="2"/>
</dbReference>
<dbReference type="InterPro" id="IPR002078">
    <property type="entry name" value="Sigma_54_int"/>
</dbReference>
<dbReference type="NCBIfam" id="TIGR00229">
    <property type="entry name" value="sensory_box"/>
    <property type="match status" value="2"/>
</dbReference>
<dbReference type="SUPFAM" id="SSF46689">
    <property type="entry name" value="Homeodomain-like"/>
    <property type="match status" value="1"/>
</dbReference>
<dbReference type="PROSITE" id="PS50045">
    <property type="entry name" value="SIGMA54_INTERACT_4"/>
    <property type="match status" value="1"/>
</dbReference>
<accession>A0A8A0RLA7</accession>
<dbReference type="InterPro" id="IPR002197">
    <property type="entry name" value="HTH_Fis"/>
</dbReference>
<dbReference type="SUPFAM" id="SSF52540">
    <property type="entry name" value="P-loop containing nucleoside triphosphate hydrolases"/>
    <property type="match status" value="1"/>
</dbReference>
<evidence type="ECO:0000313" key="10">
    <source>
        <dbReference type="Proteomes" id="UP000662904"/>
    </source>
</evidence>
<evidence type="ECO:0000259" key="8">
    <source>
        <dbReference type="PROSITE" id="PS50112"/>
    </source>
</evidence>
<feature type="domain" description="PAS" evidence="8">
    <location>
        <begin position="9"/>
        <end position="60"/>
    </location>
</feature>
<reference evidence="9" key="1">
    <citation type="submission" date="2020-07" db="EMBL/GenBank/DDBJ databases">
        <title>Koleobacter methoxysyntrophicus gen. nov., sp. nov., a novel anaerobic bacterium isolated from deep subsurface oil field and proposal of Koleobacterales ord. nov. in the phylum Firmicutes.</title>
        <authorList>
            <person name="Sakamoto S."/>
            <person name="Tamaki H."/>
        </authorList>
    </citation>
    <scope>NUCLEOTIDE SEQUENCE</scope>
    <source>
        <strain evidence="9">NRmbB1</strain>
    </source>
</reference>
<dbReference type="CDD" id="cd00130">
    <property type="entry name" value="PAS"/>
    <property type="match status" value="2"/>
</dbReference>
<dbReference type="InterPro" id="IPR000014">
    <property type="entry name" value="PAS"/>
</dbReference>
<keyword evidence="2" id="KW-0067">ATP-binding</keyword>
<keyword evidence="5" id="KW-0804">Transcription</keyword>